<dbReference type="AlphaFoldDB" id="M3H1Q2"/>
<evidence type="ECO:0000313" key="1">
    <source>
        <dbReference type="EMBL" id="EMG31615.1"/>
    </source>
</evidence>
<comment type="caution">
    <text evidence="1">The sequence shown here is derived from an EMBL/GenBank/DDBJ whole genome shotgun (WGS) entry which is preliminary data.</text>
</comment>
<proteinExistence type="predicted"/>
<dbReference type="RefSeq" id="WP_002950228.1">
    <property type="nucleotide sequence ID" value="NZ_AOTD01000005.1"/>
</dbReference>
<accession>M3H1Q2</accession>
<organism evidence="1 2">
    <name type="scientific">Campylobacter showae CC57C</name>
    <dbReference type="NCBI Taxonomy" id="1073353"/>
    <lineage>
        <taxon>Bacteria</taxon>
        <taxon>Pseudomonadati</taxon>
        <taxon>Campylobacterota</taxon>
        <taxon>Epsilonproteobacteria</taxon>
        <taxon>Campylobacterales</taxon>
        <taxon>Campylobacteraceae</taxon>
        <taxon>Campylobacter</taxon>
    </lineage>
</organism>
<dbReference type="EMBL" id="AOTD01000005">
    <property type="protein sequence ID" value="EMG31615.1"/>
    <property type="molecule type" value="Genomic_DNA"/>
</dbReference>
<dbReference type="STRING" id="1073353.H740_00240"/>
<reference evidence="1 2" key="1">
    <citation type="submission" date="2013-02" db="EMBL/GenBank/DDBJ databases">
        <title>Co-occurrence of anaerobic bacteria in colorectal carcinomas.</title>
        <authorList>
            <person name="Holt R.A."/>
            <person name="Warren R.L."/>
            <person name="Allen-Vercoe E."/>
            <person name="Pleasance S."/>
            <person name="Freeman D.J."/>
            <person name="Watson P."/>
            <person name="Moore R."/>
            <person name="Cochrane K."/>
        </authorList>
    </citation>
    <scope>NUCLEOTIDE SEQUENCE [LARGE SCALE GENOMIC DNA]</scope>
    <source>
        <strain evidence="1 2">CC57C</strain>
    </source>
</reference>
<dbReference type="Proteomes" id="UP000011782">
    <property type="component" value="Unassembled WGS sequence"/>
</dbReference>
<evidence type="ECO:0000313" key="2">
    <source>
        <dbReference type="Proteomes" id="UP000011782"/>
    </source>
</evidence>
<dbReference type="PATRIC" id="fig|1073353.3.peg.56"/>
<name>M3H1Q2_9BACT</name>
<protein>
    <submittedName>
        <fullName evidence="1">Uncharacterized protein</fullName>
    </submittedName>
</protein>
<gene>
    <name evidence="1" type="ORF">H740_00240</name>
</gene>
<sequence>MQTFDKLQKQNAELQRMLKSSAELIKQKDAQITELMKANQEGFSSIASDNFQLGQAVMLSELIANKKLYIEPKGQSLVVGLDSIISGEYPAKNFEGIKSGLLSYTLRVNQPENGLRL</sequence>